<accession>A0AAU9WKR1</accession>
<dbReference type="GO" id="GO:0005886">
    <property type="term" value="C:plasma membrane"/>
    <property type="evidence" value="ECO:0007669"/>
    <property type="project" value="UniProtKB-SubCell"/>
</dbReference>
<evidence type="ECO:0000256" key="4">
    <source>
        <dbReference type="ARBA" id="ARBA00023170"/>
    </source>
</evidence>
<evidence type="ECO:0000256" key="7">
    <source>
        <dbReference type="SAM" id="Phobius"/>
    </source>
</evidence>
<dbReference type="AlphaFoldDB" id="A0AAU9WKR1"/>
<protein>
    <recommendedName>
        <fullName evidence="10">G-protein coupled receptors family 1 profile domain-containing protein</fullName>
    </recommendedName>
</protein>
<keyword evidence="7" id="KW-1133">Transmembrane helix</keyword>
<dbReference type="EMBL" id="CALNXJ010000016">
    <property type="protein sequence ID" value="CAH3117597.1"/>
    <property type="molecule type" value="Genomic_DNA"/>
</dbReference>
<feature type="transmembrane region" description="Helical" evidence="7">
    <location>
        <begin position="143"/>
        <end position="166"/>
    </location>
</feature>
<keyword evidence="5" id="KW-0325">Glycoprotein</keyword>
<evidence type="ECO:0000313" key="8">
    <source>
        <dbReference type="EMBL" id="CAH3117597.1"/>
    </source>
</evidence>
<dbReference type="PANTHER" id="PTHR24246">
    <property type="entry name" value="OLFACTORY RECEPTOR AND ADENOSINE RECEPTOR"/>
    <property type="match status" value="1"/>
</dbReference>
<evidence type="ECO:0000256" key="6">
    <source>
        <dbReference type="ARBA" id="ARBA00023224"/>
    </source>
</evidence>
<reference evidence="8 9" key="1">
    <citation type="submission" date="2022-05" db="EMBL/GenBank/DDBJ databases">
        <authorList>
            <consortium name="Genoscope - CEA"/>
            <person name="William W."/>
        </authorList>
    </citation>
    <scope>NUCLEOTIDE SEQUENCE [LARGE SCALE GENOMIC DNA]</scope>
</reference>
<feature type="transmembrane region" description="Helical" evidence="7">
    <location>
        <begin position="111"/>
        <end position="131"/>
    </location>
</feature>
<evidence type="ECO:0000256" key="5">
    <source>
        <dbReference type="ARBA" id="ARBA00023180"/>
    </source>
</evidence>
<proteinExistence type="predicted"/>
<keyword evidence="2" id="KW-1003">Cell membrane</keyword>
<dbReference type="Gene3D" id="1.20.1070.10">
    <property type="entry name" value="Rhodopsin 7-helix transmembrane proteins"/>
    <property type="match status" value="1"/>
</dbReference>
<evidence type="ECO:0000256" key="3">
    <source>
        <dbReference type="ARBA" id="ARBA00023040"/>
    </source>
</evidence>
<keyword evidence="7" id="KW-0812">Transmembrane</keyword>
<feature type="transmembrane region" description="Helical" evidence="7">
    <location>
        <begin position="45"/>
        <end position="65"/>
    </location>
</feature>
<keyword evidence="6" id="KW-0807">Transducer</keyword>
<comment type="caution">
    <text evidence="8">The sequence shown here is derived from an EMBL/GenBank/DDBJ whole genome shotgun (WGS) entry which is preliminary data.</text>
</comment>
<dbReference type="PANTHER" id="PTHR24246:SF27">
    <property type="entry name" value="ADENOSINE RECEPTOR, ISOFORM A"/>
    <property type="match status" value="1"/>
</dbReference>
<keyword evidence="3" id="KW-0297">G-protein coupled receptor</keyword>
<evidence type="ECO:0000256" key="1">
    <source>
        <dbReference type="ARBA" id="ARBA00004651"/>
    </source>
</evidence>
<sequence>MCSSIELLSWTVLFAAETLAIIAGNIITVIVFWKMRSDFKKTYYLLINLSIADLTVGISALEITISKIWNLAISQNIFLKKFLALYPIHTSKTFFYAITYPLNHRTLTKRVYVHGVLWPWACGMLVALISFSPELLPDSAFPLVAPLILTSLAVIGVLAVSILYTFI</sequence>
<keyword evidence="4" id="KW-0675">Receptor</keyword>
<evidence type="ECO:0000313" key="9">
    <source>
        <dbReference type="Proteomes" id="UP001159428"/>
    </source>
</evidence>
<feature type="transmembrane region" description="Helical" evidence="7">
    <location>
        <begin position="77"/>
        <end position="99"/>
    </location>
</feature>
<dbReference type="GO" id="GO:0004930">
    <property type="term" value="F:G protein-coupled receptor activity"/>
    <property type="evidence" value="ECO:0007669"/>
    <property type="project" value="UniProtKB-KW"/>
</dbReference>
<dbReference type="Proteomes" id="UP001159428">
    <property type="component" value="Unassembled WGS sequence"/>
</dbReference>
<organism evidence="8 9">
    <name type="scientific">Pocillopora meandrina</name>
    <dbReference type="NCBI Taxonomy" id="46732"/>
    <lineage>
        <taxon>Eukaryota</taxon>
        <taxon>Metazoa</taxon>
        <taxon>Cnidaria</taxon>
        <taxon>Anthozoa</taxon>
        <taxon>Hexacorallia</taxon>
        <taxon>Scleractinia</taxon>
        <taxon>Astrocoeniina</taxon>
        <taxon>Pocilloporidae</taxon>
        <taxon>Pocillopora</taxon>
    </lineage>
</organism>
<gene>
    <name evidence="8" type="ORF">PMEA_00007569</name>
</gene>
<evidence type="ECO:0000256" key="2">
    <source>
        <dbReference type="ARBA" id="ARBA00022475"/>
    </source>
</evidence>
<name>A0AAU9WKR1_9CNID</name>
<dbReference type="CDD" id="cd00637">
    <property type="entry name" value="7tm_classA_rhodopsin-like"/>
    <property type="match status" value="1"/>
</dbReference>
<comment type="subcellular location">
    <subcellularLocation>
        <location evidence="1">Cell membrane</location>
        <topology evidence="1">Multi-pass membrane protein</topology>
    </subcellularLocation>
</comment>
<feature type="transmembrane region" description="Helical" evidence="7">
    <location>
        <begin position="12"/>
        <end position="33"/>
    </location>
</feature>
<keyword evidence="9" id="KW-1185">Reference proteome</keyword>
<evidence type="ECO:0008006" key="10">
    <source>
        <dbReference type="Google" id="ProtNLM"/>
    </source>
</evidence>
<keyword evidence="7" id="KW-0472">Membrane</keyword>
<dbReference type="SUPFAM" id="SSF81321">
    <property type="entry name" value="Family A G protein-coupled receptor-like"/>
    <property type="match status" value="1"/>
</dbReference>